<comment type="caution">
    <text evidence="2">The sequence shown here is derived from an EMBL/GenBank/DDBJ whole genome shotgun (WGS) entry which is preliminary data.</text>
</comment>
<dbReference type="InterPro" id="IPR011649">
    <property type="entry name" value="KaiB_domain"/>
</dbReference>
<feature type="domain" description="KaiB" evidence="1">
    <location>
        <begin position="19"/>
        <end position="100"/>
    </location>
</feature>
<dbReference type="Proteomes" id="UP000275461">
    <property type="component" value="Unassembled WGS sequence"/>
</dbReference>
<dbReference type="PANTHER" id="PTHR41709">
    <property type="entry name" value="KAIB-LIKE PROTEIN 1"/>
    <property type="match status" value="1"/>
</dbReference>
<dbReference type="CDD" id="cd02978">
    <property type="entry name" value="KaiB_like"/>
    <property type="match status" value="1"/>
</dbReference>
<protein>
    <submittedName>
        <fullName evidence="2">Circadian clock protein KaiB</fullName>
    </submittedName>
</protein>
<name>A0A498C4B0_9GAMM</name>
<organism evidence="2 3">
    <name type="scientific">Alkalispirillum mobile</name>
    <dbReference type="NCBI Taxonomy" id="85925"/>
    <lineage>
        <taxon>Bacteria</taxon>
        <taxon>Pseudomonadati</taxon>
        <taxon>Pseudomonadota</taxon>
        <taxon>Gammaproteobacteria</taxon>
        <taxon>Chromatiales</taxon>
        <taxon>Ectothiorhodospiraceae</taxon>
        <taxon>Alkalispirillum</taxon>
    </lineage>
</organism>
<gene>
    <name evidence="2" type="ORF">DFR31_0459</name>
</gene>
<dbReference type="GO" id="GO:0048511">
    <property type="term" value="P:rhythmic process"/>
    <property type="evidence" value="ECO:0007669"/>
    <property type="project" value="InterPro"/>
</dbReference>
<dbReference type="Gene3D" id="3.40.30.10">
    <property type="entry name" value="Glutaredoxin"/>
    <property type="match status" value="1"/>
</dbReference>
<dbReference type="PANTHER" id="PTHR41709:SF2">
    <property type="entry name" value="CIRCADIAN CLOCK PROTEIN KAIB2"/>
    <property type="match status" value="1"/>
</dbReference>
<dbReference type="InterPro" id="IPR036249">
    <property type="entry name" value="Thioredoxin-like_sf"/>
</dbReference>
<accession>A0A498C4B0</accession>
<reference evidence="2 3" key="1">
    <citation type="submission" date="2018-10" db="EMBL/GenBank/DDBJ databases">
        <title>Genomic Encyclopedia of Type Strains, Phase IV (KMG-IV): sequencing the most valuable type-strain genomes for metagenomic binning, comparative biology and taxonomic classification.</title>
        <authorList>
            <person name="Goeker M."/>
        </authorList>
    </citation>
    <scope>NUCLEOTIDE SEQUENCE [LARGE SCALE GENOMIC DNA]</scope>
    <source>
        <strain evidence="2 3">DSM 12769</strain>
    </source>
</reference>
<dbReference type="SMART" id="SM01248">
    <property type="entry name" value="KaiB"/>
    <property type="match status" value="1"/>
</dbReference>
<dbReference type="InterPro" id="IPR039022">
    <property type="entry name" value="KaiB-like"/>
</dbReference>
<evidence type="ECO:0000313" key="2">
    <source>
        <dbReference type="EMBL" id="RLK50555.1"/>
    </source>
</evidence>
<proteinExistence type="predicted"/>
<dbReference type="Pfam" id="PF07689">
    <property type="entry name" value="KaiB"/>
    <property type="match status" value="1"/>
</dbReference>
<evidence type="ECO:0000313" key="3">
    <source>
        <dbReference type="Proteomes" id="UP000275461"/>
    </source>
</evidence>
<dbReference type="AlphaFoldDB" id="A0A498C4B0"/>
<evidence type="ECO:0000259" key="1">
    <source>
        <dbReference type="SMART" id="SM01248"/>
    </source>
</evidence>
<keyword evidence="3" id="KW-1185">Reference proteome</keyword>
<sequence>MRIPTRNGGTAMTERYLLRLFISDHTDRSRCALENLEQICAEELGGRYELEIVDILLDPQAAAREQVFATPTLIRELPHPVRRIVGDLADHEQVLEDLELLPILAKGRD</sequence>
<dbReference type="SUPFAM" id="SSF52833">
    <property type="entry name" value="Thioredoxin-like"/>
    <property type="match status" value="1"/>
</dbReference>
<dbReference type="EMBL" id="RCDA01000001">
    <property type="protein sequence ID" value="RLK50555.1"/>
    <property type="molecule type" value="Genomic_DNA"/>
</dbReference>